<accession>A0A1Q8F9S3</accession>
<accession>A0A318DVF2</accession>
<dbReference type="GeneID" id="60844881"/>
<dbReference type="Proteomes" id="UP000267614">
    <property type="component" value="Chromosome"/>
</dbReference>
<organism evidence="1 2">
    <name type="scientific">Aeromonas veronii</name>
    <dbReference type="NCBI Taxonomy" id="654"/>
    <lineage>
        <taxon>Bacteria</taxon>
        <taxon>Pseudomonadati</taxon>
        <taxon>Pseudomonadota</taxon>
        <taxon>Gammaproteobacteria</taxon>
        <taxon>Aeromonadales</taxon>
        <taxon>Aeromonadaceae</taxon>
        <taxon>Aeromonas</taxon>
    </lineage>
</organism>
<evidence type="ECO:0000313" key="2">
    <source>
        <dbReference type="Proteomes" id="UP000267614"/>
    </source>
</evidence>
<sequence>MPNYHFFKQGQALTYLDANAPSYSDERRQLVEQGFAAIAAPTFADTPAEALELLRTHQALQDEANANALCLTVAAIPAVIATLSGH</sequence>
<dbReference type="RefSeq" id="WP_075114950.1">
    <property type="nucleotide sequence ID" value="NZ_CAWMVB010000007.1"/>
</dbReference>
<dbReference type="EMBL" id="CP033604">
    <property type="protein sequence ID" value="AYV36332.1"/>
    <property type="molecule type" value="Genomic_DNA"/>
</dbReference>
<reference evidence="1 2" key="1">
    <citation type="submission" date="2018-11" db="EMBL/GenBank/DDBJ databases">
        <title>Complete genome sequence of multidrug-resistant Aeromonas veronii strain MS-18-37.</title>
        <authorList>
            <person name="Abdelhamed H."/>
            <person name="Lawrence M."/>
            <person name="Waldbieser G."/>
        </authorList>
    </citation>
    <scope>NUCLEOTIDE SEQUENCE [LARGE SCALE GENOMIC DNA]</scope>
    <source>
        <strain evidence="1 2">MS-18-37</strain>
    </source>
</reference>
<name>A0A1Q8F9S3_AERVE</name>
<protein>
    <submittedName>
        <fullName evidence="1">Uncharacterized protein</fullName>
    </submittedName>
</protein>
<dbReference type="OrthoDB" id="5588558at2"/>
<gene>
    <name evidence="1" type="ORF">EFI48_05585</name>
</gene>
<evidence type="ECO:0000313" key="1">
    <source>
        <dbReference type="EMBL" id="AYV36332.1"/>
    </source>
</evidence>
<proteinExistence type="predicted"/>
<dbReference type="AlphaFoldDB" id="A0A1Q8F9S3"/>